<reference evidence="7 8" key="1">
    <citation type="journal article" date="2012" name="Int. J. Syst. Evol. Microbiol.">
        <title>Flammeovirga pacifica sp. nov., isolated from deep-sea sediment.</title>
        <authorList>
            <person name="Xu H."/>
            <person name="Fu Y."/>
            <person name="Yang N."/>
            <person name="Ding Z."/>
            <person name="Lai Q."/>
            <person name="Zeng R."/>
        </authorList>
    </citation>
    <scope>NUCLEOTIDE SEQUENCE [LARGE SCALE GENOMIC DNA]</scope>
    <source>
        <strain evidence="8">DSM 24597 / LMG 26175 / WPAGA1</strain>
    </source>
</reference>
<dbReference type="NCBIfam" id="TIGR01280">
    <property type="entry name" value="xseB"/>
    <property type="match status" value="1"/>
</dbReference>
<evidence type="ECO:0000256" key="5">
    <source>
        <dbReference type="ARBA" id="ARBA00022839"/>
    </source>
</evidence>
<dbReference type="STRING" id="915059.NH26_04280"/>
<dbReference type="InterPro" id="IPR037004">
    <property type="entry name" value="Exonuc_VII_ssu_sf"/>
</dbReference>
<comment type="similarity">
    <text evidence="1">Belongs to the XseB family.</text>
</comment>
<dbReference type="RefSeq" id="WP_044222541.1">
    <property type="nucleotide sequence ID" value="NZ_JRYR02000001.1"/>
</dbReference>
<evidence type="ECO:0000313" key="8">
    <source>
        <dbReference type="Proteomes" id="UP000179797"/>
    </source>
</evidence>
<dbReference type="EMBL" id="JRYR02000001">
    <property type="protein sequence ID" value="OHX65620.1"/>
    <property type="molecule type" value="Genomic_DNA"/>
</dbReference>
<evidence type="ECO:0000256" key="4">
    <source>
        <dbReference type="ARBA" id="ARBA00022801"/>
    </source>
</evidence>
<keyword evidence="8" id="KW-1185">Reference proteome</keyword>
<keyword evidence="2" id="KW-0963">Cytoplasm</keyword>
<evidence type="ECO:0000256" key="1">
    <source>
        <dbReference type="ARBA" id="ARBA00009998"/>
    </source>
</evidence>
<dbReference type="Proteomes" id="UP000179797">
    <property type="component" value="Unassembled WGS sequence"/>
</dbReference>
<dbReference type="Pfam" id="PF02609">
    <property type="entry name" value="Exonuc_VII_S"/>
    <property type="match status" value="1"/>
</dbReference>
<organism evidence="7 8">
    <name type="scientific">Flammeovirga pacifica</name>
    <dbReference type="NCBI Taxonomy" id="915059"/>
    <lineage>
        <taxon>Bacteria</taxon>
        <taxon>Pseudomonadati</taxon>
        <taxon>Bacteroidota</taxon>
        <taxon>Cytophagia</taxon>
        <taxon>Cytophagales</taxon>
        <taxon>Flammeovirgaceae</taxon>
        <taxon>Flammeovirga</taxon>
    </lineage>
</organism>
<evidence type="ECO:0000256" key="6">
    <source>
        <dbReference type="NCBIfam" id="TIGR01280"/>
    </source>
</evidence>
<proteinExistence type="inferred from homology"/>
<keyword evidence="4" id="KW-0378">Hydrolase</keyword>
<dbReference type="SUPFAM" id="SSF116842">
    <property type="entry name" value="XseB-like"/>
    <property type="match status" value="1"/>
</dbReference>
<evidence type="ECO:0000313" key="7">
    <source>
        <dbReference type="EMBL" id="OHX65620.1"/>
    </source>
</evidence>
<dbReference type="GO" id="GO:0009318">
    <property type="term" value="C:exodeoxyribonuclease VII complex"/>
    <property type="evidence" value="ECO:0007669"/>
    <property type="project" value="UniProtKB-UniRule"/>
</dbReference>
<comment type="caution">
    <text evidence="7">The sequence shown here is derived from an EMBL/GenBank/DDBJ whole genome shotgun (WGS) entry which is preliminary data.</text>
</comment>
<dbReference type="GO" id="GO:0008855">
    <property type="term" value="F:exodeoxyribonuclease VII activity"/>
    <property type="evidence" value="ECO:0007669"/>
    <property type="project" value="UniProtKB-UniRule"/>
</dbReference>
<evidence type="ECO:0000256" key="2">
    <source>
        <dbReference type="ARBA" id="ARBA00022490"/>
    </source>
</evidence>
<dbReference type="EC" id="3.1.11.6" evidence="6"/>
<dbReference type="InterPro" id="IPR003761">
    <property type="entry name" value="Exonuc_VII_S"/>
</dbReference>
<accession>A0A1S1YX78</accession>
<keyword evidence="3" id="KW-0540">Nuclease</keyword>
<keyword evidence="5" id="KW-0269">Exonuclease</keyword>
<dbReference type="Gene3D" id="1.10.287.1040">
    <property type="entry name" value="Exonuclease VII, small subunit"/>
    <property type="match status" value="1"/>
</dbReference>
<sequence>MSEKDDNLTYELALKELQEIQYKIDNEDVAIDELAKLAKRAKFLIQWCKNKLTGIDKELSSIFSDNN</sequence>
<evidence type="ECO:0000256" key="3">
    <source>
        <dbReference type="ARBA" id="ARBA00022722"/>
    </source>
</evidence>
<name>A0A1S1YX78_FLAPC</name>
<protein>
    <recommendedName>
        <fullName evidence="6">Exodeoxyribonuclease VII small subunit</fullName>
        <ecNumber evidence="6">3.1.11.6</ecNumber>
    </recommendedName>
</protein>
<dbReference type="GO" id="GO:0006308">
    <property type="term" value="P:DNA catabolic process"/>
    <property type="evidence" value="ECO:0007669"/>
    <property type="project" value="UniProtKB-UniRule"/>
</dbReference>
<gene>
    <name evidence="7" type="ORF">NH26_04280</name>
</gene>
<dbReference type="AlphaFoldDB" id="A0A1S1YX78"/>